<reference evidence="3 4" key="1">
    <citation type="journal article" date="2012" name="J. Bacteriol.">
        <title>Genome Sequence of Fibrella aestuarina BUZ 2T, a Filamentous Marine Bacterium.</title>
        <authorList>
            <person name="Filippini M."/>
            <person name="Qi W."/>
            <person name="Blom J."/>
            <person name="Goesmann A."/>
            <person name="Smits T.H."/>
            <person name="Bagheri H.C."/>
        </authorList>
    </citation>
    <scope>NUCLEOTIDE SEQUENCE [LARGE SCALE GENOMIC DNA]</scope>
    <source>
        <strain evidence="4">BUZ 2T</strain>
    </source>
</reference>
<dbReference type="EMBL" id="HE796683">
    <property type="protein sequence ID" value="CCH03156.1"/>
    <property type="molecule type" value="Genomic_DNA"/>
</dbReference>
<keyword evidence="1" id="KW-0812">Transmembrane</keyword>
<dbReference type="PATRIC" id="fig|1166018.3.peg.2133"/>
<dbReference type="Proteomes" id="UP000011058">
    <property type="component" value="Chromosome"/>
</dbReference>
<dbReference type="eggNOG" id="COG1807">
    <property type="taxonomic scope" value="Bacteria"/>
</dbReference>
<feature type="transmembrane region" description="Helical" evidence="1">
    <location>
        <begin position="367"/>
        <end position="390"/>
    </location>
</feature>
<dbReference type="RefSeq" id="WP_015334255.1">
    <property type="nucleotide sequence ID" value="NC_020054.1"/>
</dbReference>
<name>I0KGA3_9BACT</name>
<organism evidence="3 4">
    <name type="scientific">Fibrella aestuarina BUZ 2</name>
    <dbReference type="NCBI Taxonomy" id="1166018"/>
    <lineage>
        <taxon>Bacteria</taxon>
        <taxon>Pseudomonadati</taxon>
        <taxon>Bacteroidota</taxon>
        <taxon>Cytophagia</taxon>
        <taxon>Cytophagales</taxon>
        <taxon>Spirosomataceae</taxon>
        <taxon>Fibrella</taxon>
    </lineage>
</organism>
<dbReference type="OrthoDB" id="9813729at2"/>
<feature type="transmembrane region" description="Helical" evidence="1">
    <location>
        <begin position="309"/>
        <end position="332"/>
    </location>
</feature>
<feature type="transmembrane region" description="Helical" evidence="1">
    <location>
        <begin position="129"/>
        <end position="151"/>
    </location>
</feature>
<feature type="transmembrane region" description="Helical" evidence="1">
    <location>
        <begin position="171"/>
        <end position="194"/>
    </location>
</feature>
<protein>
    <recommendedName>
        <fullName evidence="2">Glycosyltransferase RgtA/B/C/D-like domain-containing protein</fullName>
    </recommendedName>
</protein>
<dbReference type="InterPro" id="IPR038731">
    <property type="entry name" value="RgtA/B/C-like"/>
</dbReference>
<keyword evidence="4" id="KW-1185">Reference proteome</keyword>
<feature type="transmembrane region" description="Helical" evidence="1">
    <location>
        <begin position="402"/>
        <end position="422"/>
    </location>
</feature>
<feature type="transmembrane region" description="Helical" evidence="1">
    <location>
        <begin position="344"/>
        <end position="361"/>
    </location>
</feature>
<sequence>MHHVSDPARSHATVSVSSPQPAFYYLLLGLAAAIYLVFACYRLTGIPLGYDELLFCNAALGGVDPDLFNFVKWGDVPILLMDYIGALKAWLYYPIFKLFGVSIWSIRLPMALLTIGGLCWLADLVRREWGWLMALVVVFFLAFDASFVHYTRFDTGPNAIELFLKIASIALWLRFVQTSRVRYVIWIGVVLLLGQFNKLNFIWYINAFYVGLVVAYGRWAFDWWQQARLAKRTQALLAIGGTYLLAVAYLLVANRLFDVFGQKIGNEKGLAEPFFRVFDLFGDVMGGSGLMVYTYWFGFGGWPQWLFSVQPIVATLLLGTSVVVAGTLLLRARLIGPLAAQDRLFLFSTAILFALLAQMFVTERARYGWHIFAVYPFATLSGLYAIRWLWARLPGPATASRIGMGLTVAGLFGLVLATQFFMIKGLRRQPFLHGAAINQLIEYARPQNQKFVIVGGACTTQLITMTQQPDKYYELAYLFNVTHKFLTIRAKDHAEFAQKFLAKPGEYLFIDTTNPMKPGEVARFRDFYCRPFLDIVAEHGRQVEVVKEIDGPPGGDGYRIYRVRP</sequence>
<dbReference type="KEGG" id="fae:FAES_5157"/>
<feature type="transmembrane region" description="Helical" evidence="1">
    <location>
        <begin position="22"/>
        <end position="41"/>
    </location>
</feature>
<accession>I0KGA3</accession>
<keyword evidence="1" id="KW-1133">Transmembrane helix</keyword>
<gene>
    <name evidence="3" type="ORF">FAES_5157</name>
</gene>
<feature type="transmembrane region" description="Helical" evidence="1">
    <location>
        <begin position="201"/>
        <end position="221"/>
    </location>
</feature>
<dbReference type="Pfam" id="PF13231">
    <property type="entry name" value="PMT_2"/>
    <property type="match status" value="1"/>
</dbReference>
<dbReference type="AlphaFoldDB" id="I0KGA3"/>
<proteinExistence type="predicted"/>
<evidence type="ECO:0000313" key="4">
    <source>
        <dbReference type="Proteomes" id="UP000011058"/>
    </source>
</evidence>
<dbReference type="HOGENOM" id="CLU_497722_0_0_10"/>
<keyword evidence="1" id="KW-0472">Membrane</keyword>
<feature type="transmembrane region" description="Helical" evidence="1">
    <location>
        <begin position="233"/>
        <end position="253"/>
    </location>
</feature>
<evidence type="ECO:0000256" key="1">
    <source>
        <dbReference type="SAM" id="Phobius"/>
    </source>
</evidence>
<feature type="transmembrane region" description="Helical" evidence="1">
    <location>
        <begin position="101"/>
        <end position="122"/>
    </location>
</feature>
<feature type="transmembrane region" description="Helical" evidence="1">
    <location>
        <begin position="274"/>
        <end position="297"/>
    </location>
</feature>
<feature type="domain" description="Glycosyltransferase RgtA/B/C/D-like" evidence="2">
    <location>
        <begin position="89"/>
        <end position="215"/>
    </location>
</feature>
<evidence type="ECO:0000313" key="3">
    <source>
        <dbReference type="EMBL" id="CCH03156.1"/>
    </source>
</evidence>
<evidence type="ECO:0000259" key="2">
    <source>
        <dbReference type="Pfam" id="PF13231"/>
    </source>
</evidence>